<keyword evidence="2" id="KW-1185">Reference proteome</keyword>
<evidence type="ECO:0000313" key="2">
    <source>
        <dbReference type="Proteomes" id="UP001180840"/>
    </source>
</evidence>
<evidence type="ECO:0000313" key="1">
    <source>
        <dbReference type="EMBL" id="MDR7330716.1"/>
    </source>
</evidence>
<gene>
    <name evidence="1" type="ORF">J2S39_002392</name>
</gene>
<sequence>MNITIHSATEETADQIIGDLVEQARLLDVDEVNVFAPSDVLPLLAAASVTHPWLPEGLRFHELVAVA</sequence>
<comment type="caution">
    <text evidence="1">The sequence shown here is derived from an EMBL/GenBank/DDBJ whole genome shotgun (WGS) entry which is preliminary data.</text>
</comment>
<accession>A0ABU2A0M5</accession>
<proteinExistence type="predicted"/>
<name>A0ABU2A0M5_9CORY</name>
<dbReference type="Proteomes" id="UP001180840">
    <property type="component" value="Unassembled WGS sequence"/>
</dbReference>
<dbReference type="EMBL" id="JAVDXZ010000001">
    <property type="protein sequence ID" value="MDR7330716.1"/>
    <property type="molecule type" value="Genomic_DNA"/>
</dbReference>
<dbReference type="RefSeq" id="WP_290196674.1">
    <property type="nucleotide sequence ID" value="NZ_CP047654.1"/>
</dbReference>
<reference evidence="1" key="1">
    <citation type="submission" date="2023-07" db="EMBL/GenBank/DDBJ databases">
        <title>Sequencing the genomes of 1000 actinobacteria strains.</title>
        <authorList>
            <person name="Klenk H.-P."/>
        </authorList>
    </citation>
    <scope>NUCLEOTIDE SEQUENCE</scope>
    <source>
        <strain evidence="1">DSM 107476</strain>
    </source>
</reference>
<protein>
    <submittedName>
        <fullName evidence="1">Uncharacterized protein</fullName>
    </submittedName>
</protein>
<organism evidence="1 2">
    <name type="scientific">Corynebacterium guangdongense</name>
    <dbReference type="NCBI Taxonomy" id="1783348"/>
    <lineage>
        <taxon>Bacteria</taxon>
        <taxon>Bacillati</taxon>
        <taxon>Actinomycetota</taxon>
        <taxon>Actinomycetes</taxon>
        <taxon>Mycobacteriales</taxon>
        <taxon>Corynebacteriaceae</taxon>
        <taxon>Corynebacterium</taxon>
    </lineage>
</organism>